<evidence type="ECO:0000259" key="3">
    <source>
        <dbReference type="Pfam" id="PF18962"/>
    </source>
</evidence>
<feature type="signal peptide" evidence="2">
    <location>
        <begin position="1"/>
        <end position="19"/>
    </location>
</feature>
<dbReference type="NCBIfam" id="NF033708">
    <property type="entry name" value="T9SS_Cterm_ChiA"/>
    <property type="match status" value="1"/>
</dbReference>
<dbReference type="Pfam" id="PF18962">
    <property type="entry name" value="Por_Secre_tail"/>
    <property type="match status" value="1"/>
</dbReference>
<keyword evidence="5" id="KW-1185">Reference proteome</keyword>
<dbReference type="OrthoDB" id="1220404at2"/>
<dbReference type="InterPro" id="IPR026444">
    <property type="entry name" value="Secre_tail"/>
</dbReference>
<feature type="domain" description="Secretion system C-terminal sorting" evidence="3">
    <location>
        <begin position="397"/>
        <end position="460"/>
    </location>
</feature>
<evidence type="ECO:0000313" key="4">
    <source>
        <dbReference type="EMBL" id="SMC57116.1"/>
    </source>
</evidence>
<dbReference type="NCBIfam" id="TIGR04183">
    <property type="entry name" value="Por_Secre_tail"/>
    <property type="match status" value="1"/>
</dbReference>
<accession>A0A1W2A8Y8</accession>
<dbReference type="Proteomes" id="UP000192393">
    <property type="component" value="Unassembled WGS sequence"/>
</dbReference>
<protein>
    <submittedName>
        <fullName evidence="4">Por secretion system C-terminal sorting domain-containing protein</fullName>
    </submittedName>
</protein>
<dbReference type="EMBL" id="FWXS01000004">
    <property type="protein sequence ID" value="SMC57116.1"/>
    <property type="molecule type" value="Genomic_DNA"/>
</dbReference>
<name>A0A1W2A8Y8_9FLAO</name>
<evidence type="ECO:0000313" key="5">
    <source>
        <dbReference type="Proteomes" id="UP000192393"/>
    </source>
</evidence>
<sequence length="467" mass="50680">MRRNIYALIFTFASLTSWAQNYDGLLYGNVRPSDTNSTALYKTLETCDQNVPIPDDLTNGAYLGGNSGNRVAVDVSVDEGTTMTIHEIKVSLAKNGAVTFADFKFHTDAEGLPGEQLFEVTDTDIIAEDTLTYINVELGHLRTFTIRLNTPVILDGSEYSKYWMEVVSDARAWGANPYAEEAIGHGLAMSGTNFEWFELIGIESLYELHATCEDGSTGGNCSQANISNGFEDGYSFAGINSYIIADDFIVEEGTTFNAQKVKLNVLTTLESIGNVTLNIRSDNAGIPGDVIHTVADIVPASEVEVGIAFEMFTVFEVTLDLPSPIVLNAGTYWLQPLSDVNSSDWEVTSEGTIGGSARISDNGGAWQAIGYDTVFEISGECGSLGIDDIAKSDFNYYPNPVKNTLTINAEKNIKSVEIYNMAGQTVLNQKLNSNNSTFNISSLSAGIYIVKAVLENGQVETFKVIKK</sequence>
<evidence type="ECO:0000256" key="2">
    <source>
        <dbReference type="SAM" id="SignalP"/>
    </source>
</evidence>
<dbReference type="STRING" id="1434700.SAMN06296427_10429"/>
<dbReference type="RefSeq" id="WP_084016955.1">
    <property type="nucleotide sequence ID" value="NZ_FWXS01000004.1"/>
</dbReference>
<keyword evidence="1 2" id="KW-0732">Signal</keyword>
<reference evidence="4 5" key="1">
    <citation type="submission" date="2017-04" db="EMBL/GenBank/DDBJ databases">
        <authorList>
            <person name="Afonso C.L."/>
            <person name="Miller P.J."/>
            <person name="Scott M.A."/>
            <person name="Spackman E."/>
            <person name="Goraichik I."/>
            <person name="Dimitrov K.M."/>
            <person name="Suarez D.L."/>
            <person name="Swayne D.E."/>
        </authorList>
    </citation>
    <scope>NUCLEOTIDE SEQUENCE [LARGE SCALE GENOMIC DNA]</scope>
    <source>
        <strain evidence="4 5">CGMCC 1.12708</strain>
    </source>
</reference>
<dbReference type="AlphaFoldDB" id="A0A1W2A8Y8"/>
<evidence type="ECO:0000256" key="1">
    <source>
        <dbReference type="ARBA" id="ARBA00022729"/>
    </source>
</evidence>
<organism evidence="4 5">
    <name type="scientific">Moheibacter sediminis</name>
    <dbReference type="NCBI Taxonomy" id="1434700"/>
    <lineage>
        <taxon>Bacteria</taxon>
        <taxon>Pseudomonadati</taxon>
        <taxon>Bacteroidota</taxon>
        <taxon>Flavobacteriia</taxon>
        <taxon>Flavobacteriales</taxon>
        <taxon>Weeksellaceae</taxon>
        <taxon>Moheibacter</taxon>
    </lineage>
</organism>
<proteinExistence type="predicted"/>
<feature type="chain" id="PRO_5010729839" evidence="2">
    <location>
        <begin position="20"/>
        <end position="467"/>
    </location>
</feature>
<gene>
    <name evidence="4" type="ORF">SAMN06296427_10429</name>
</gene>